<keyword evidence="2" id="KW-1185">Reference proteome</keyword>
<reference evidence="1" key="1">
    <citation type="submission" date="2021-06" db="EMBL/GenBank/DDBJ databases">
        <authorList>
            <person name="Kallberg Y."/>
            <person name="Tangrot J."/>
            <person name="Rosling A."/>
        </authorList>
    </citation>
    <scope>NUCLEOTIDE SEQUENCE</scope>
    <source>
        <strain evidence="1">28 12/20/2015</strain>
    </source>
</reference>
<dbReference type="Proteomes" id="UP000789366">
    <property type="component" value="Unassembled WGS sequence"/>
</dbReference>
<proteinExistence type="predicted"/>
<dbReference type="EMBL" id="CAJVPW010037038">
    <property type="protein sequence ID" value="CAG8739034.1"/>
    <property type="molecule type" value="Genomic_DNA"/>
</dbReference>
<accession>A0ACA9Q8V0</accession>
<gene>
    <name evidence="1" type="ORF">SPELUC_LOCUS13653</name>
</gene>
<name>A0ACA9Q8V0_9GLOM</name>
<evidence type="ECO:0000313" key="1">
    <source>
        <dbReference type="EMBL" id="CAG8739034.1"/>
    </source>
</evidence>
<sequence length="54" mass="6029">MSVDQKNKYHDINLDLSSDENNSHDSASHNQSEQDELQSITSLSPVSTKKHDSS</sequence>
<feature type="non-terminal residue" evidence="1">
    <location>
        <position position="54"/>
    </location>
</feature>
<organism evidence="1 2">
    <name type="scientific">Cetraspora pellucida</name>
    <dbReference type="NCBI Taxonomy" id="1433469"/>
    <lineage>
        <taxon>Eukaryota</taxon>
        <taxon>Fungi</taxon>
        <taxon>Fungi incertae sedis</taxon>
        <taxon>Mucoromycota</taxon>
        <taxon>Glomeromycotina</taxon>
        <taxon>Glomeromycetes</taxon>
        <taxon>Diversisporales</taxon>
        <taxon>Gigasporaceae</taxon>
        <taxon>Cetraspora</taxon>
    </lineage>
</organism>
<comment type="caution">
    <text evidence="1">The sequence shown here is derived from an EMBL/GenBank/DDBJ whole genome shotgun (WGS) entry which is preliminary data.</text>
</comment>
<protein>
    <submittedName>
        <fullName evidence="1">9582_t:CDS:1</fullName>
    </submittedName>
</protein>
<evidence type="ECO:0000313" key="2">
    <source>
        <dbReference type="Proteomes" id="UP000789366"/>
    </source>
</evidence>